<dbReference type="GO" id="GO:0004222">
    <property type="term" value="F:metalloendopeptidase activity"/>
    <property type="evidence" value="ECO:0007669"/>
    <property type="project" value="UniProtKB-UniRule"/>
</dbReference>
<evidence type="ECO:0000256" key="16">
    <source>
        <dbReference type="PIRSR" id="PIRSR601577-2"/>
    </source>
</evidence>
<dbReference type="InterPro" id="IPR001577">
    <property type="entry name" value="Peptidase_M8"/>
</dbReference>
<feature type="compositionally biased region" description="Low complexity" evidence="18">
    <location>
        <begin position="69"/>
        <end position="82"/>
    </location>
</feature>
<dbReference type="AlphaFoldDB" id="A0A0S4IN60"/>
<dbReference type="Gene3D" id="2.30.34.10">
    <property type="entry name" value="Leishmanolysin domain 4"/>
    <property type="match status" value="1"/>
</dbReference>
<evidence type="ECO:0000256" key="10">
    <source>
        <dbReference type="ARBA" id="ARBA00023049"/>
    </source>
</evidence>
<feature type="compositionally biased region" description="Basic and acidic residues" evidence="18">
    <location>
        <begin position="46"/>
        <end position="57"/>
    </location>
</feature>
<feature type="transmembrane region" description="Helical" evidence="19">
    <location>
        <begin position="801"/>
        <end position="823"/>
    </location>
</feature>
<comment type="subcellular location">
    <subcellularLocation>
        <location evidence="2">Membrane</location>
    </subcellularLocation>
</comment>
<dbReference type="GO" id="GO:0006508">
    <property type="term" value="P:proteolysis"/>
    <property type="evidence" value="ECO:0007669"/>
    <property type="project" value="UniProtKB-KW"/>
</dbReference>
<evidence type="ECO:0000256" key="13">
    <source>
        <dbReference type="ARBA" id="ARBA00023157"/>
    </source>
</evidence>
<dbReference type="EC" id="3.4.24.-" evidence="17"/>
<evidence type="ECO:0000256" key="11">
    <source>
        <dbReference type="ARBA" id="ARBA00023136"/>
    </source>
</evidence>
<gene>
    <name evidence="20" type="ORF">BSAL_64015</name>
</gene>
<dbReference type="SUPFAM" id="SSF55486">
    <property type="entry name" value="Metalloproteases ('zincins'), catalytic domain"/>
    <property type="match status" value="1"/>
</dbReference>
<dbReference type="Pfam" id="PF01457">
    <property type="entry name" value="Peptidase_M8"/>
    <property type="match status" value="1"/>
</dbReference>
<evidence type="ECO:0000313" key="20">
    <source>
        <dbReference type="EMBL" id="CUF60833.1"/>
    </source>
</evidence>
<evidence type="ECO:0000256" key="4">
    <source>
        <dbReference type="ARBA" id="ARBA00022670"/>
    </source>
</evidence>
<feature type="region of interest" description="Disordered" evidence="18">
    <location>
        <begin position="605"/>
        <end position="644"/>
    </location>
</feature>
<dbReference type="PANTHER" id="PTHR10942:SF0">
    <property type="entry name" value="LEISHMANOLYSIN-LIKE PEPTIDASE"/>
    <property type="match status" value="1"/>
</dbReference>
<protein>
    <recommendedName>
        <fullName evidence="17">Leishmanolysin-like peptidase</fullName>
        <ecNumber evidence="17">3.4.24.-</ecNumber>
    </recommendedName>
</protein>
<keyword evidence="19" id="KW-0812">Transmembrane</keyword>
<evidence type="ECO:0000256" key="2">
    <source>
        <dbReference type="ARBA" id="ARBA00004370"/>
    </source>
</evidence>
<comment type="cofactor">
    <cofactor evidence="16 17">
        <name>Zn(2+)</name>
        <dbReference type="ChEBI" id="CHEBI:29105"/>
    </cofactor>
    <text evidence="16 17">Binds 1 zinc ion per subunit.</text>
</comment>
<organism evidence="20 21">
    <name type="scientific">Bodo saltans</name>
    <name type="common">Flagellated protozoan</name>
    <dbReference type="NCBI Taxonomy" id="75058"/>
    <lineage>
        <taxon>Eukaryota</taxon>
        <taxon>Discoba</taxon>
        <taxon>Euglenozoa</taxon>
        <taxon>Kinetoplastea</taxon>
        <taxon>Metakinetoplastina</taxon>
        <taxon>Eubodonida</taxon>
        <taxon>Bodonidae</taxon>
        <taxon>Bodo</taxon>
    </lineage>
</organism>
<keyword evidence="12" id="KW-0865">Zymogen</keyword>
<proteinExistence type="inferred from homology"/>
<evidence type="ECO:0000256" key="12">
    <source>
        <dbReference type="ARBA" id="ARBA00023145"/>
    </source>
</evidence>
<keyword evidence="8 16" id="KW-0862">Zinc</keyword>
<evidence type="ECO:0000256" key="3">
    <source>
        <dbReference type="ARBA" id="ARBA00005860"/>
    </source>
</evidence>
<keyword evidence="6 17" id="KW-0732">Signal</keyword>
<keyword evidence="13" id="KW-1015">Disulfide bond</keyword>
<reference evidence="21" key="1">
    <citation type="submission" date="2015-09" db="EMBL/GenBank/DDBJ databases">
        <authorList>
            <consortium name="Pathogen Informatics"/>
        </authorList>
    </citation>
    <scope>NUCLEOTIDE SEQUENCE [LARGE SCALE GENOMIC DNA]</scope>
    <source>
        <strain evidence="21">Lake Konstanz</strain>
    </source>
</reference>
<evidence type="ECO:0000256" key="1">
    <source>
        <dbReference type="ARBA" id="ARBA00001249"/>
    </source>
</evidence>
<feature type="binding site" evidence="16">
    <location>
        <position position="245"/>
    </location>
    <ligand>
        <name>Zn(2+)</name>
        <dbReference type="ChEBI" id="CHEBI:29105"/>
        <note>catalytic</note>
    </ligand>
</feature>
<evidence type="ECO:0000256" key="9">
    <source>
        <dbReference type="ARBA" id="ARBA00022889"/>
    </source>
</evidence>
<dbReference type="GO" id="GO:0007155">
    <property type="term" value="P:cell adhesion"/>
    <property type="evidence" value="ECO:0007669"/>
    <property type="project" value="UniProtKB-KW"/>
</dbReference>
<keyword evidence="4 17" id="KW-0645">Protease</keyword>
<evidence type="ECO:0000256" key="17">
    <source>
        <dbReference type="RuleBase" id="RU366077"/>
    </source>
</evidence>
<keyword evidence="11 19" id="KW-0472">Membrane</keyword>
<evidence type="ECO:0000256" key="15">
    <source>
        <dbReference type="PIRSR" id="PIRSR601577-1"/>
    </source>
</evidence>
<keyword evidence="9" id="KW-0130">Cell adhesion</keyword>
<dbReference type="GO" id="GO:0016020">
    <property type="term" value="C:membrane"/>
    <property type="evidence" value="ECO:0007669"/>
    <property type="project" value="UniProtKB-SubCell"/>
</dbReference>
<evidence type="ECO:0000256" key="19">
    <source>
        <dbReference type="SAM" id="Phobius"/>
    </source>
</evidence>
<feature type="active site" evidence="15">
    <location>
        <position position="246"/>
    </location>
</feature>
<sequence length="900" mass="95107">MSFISHLICCAAVLTVITLYCAAASPTTFSRPHQHRCAHDDQEMHPVLHNHGHDRTVPQRRTNRRLDIESSSTSGSESTSASDSPFRIVVSTLDLNITGKYCNSSVSTAPDFMGGSIQCTAESVLTDAKRFLLVNVIIPRAIQMHQERIRVAQPMTHNITITQQTVCPYFTTPASDIAYGVPDADFVLYVAAGLTTGATIAWAGFCQLDEFGRPLTGRMIFNPKYIPTNITDTVGLNTAIRTAAHELTHALGFSSSSILGNASLTATVTGVRGKTTSTHVITDPGVVDVARLHFNCTNLTFVELEDDGSSGTAGSHWEAHNHFDELMVGLAGKCLYTSLTVAMLVASGFYVEIPVNASSNTSTAIGDELSFSPASDNHNVQFGRDAGCPFLTMPCVSNNTLLLPSGGRTPMFCNDTITSSSQQLTQGHIGCLWDRSAMGACSTGWATGVQPYVTTYFTQDLSTRPSASSFLVGTTPLVDSCPLSVTMQYACSNAAGASENDAVFGSYFGAGSRCLDTANVIDRIHSAETYQGTCMLVRCVGGTRIQFAVGASSTSAAKWTDCPHNGLTAVVGTGNSAYLGTVHCPLAAELCWDTSLFVTEASVTTTAAPTTTTTKPTTTQAPTTTTTSRPATTTQTAVPTTTQAQTLTTTSTPILATSTAASVTTLAPPPPTTTAIPRTTPTPTAAKNVTAMFTLLASPSYTVNQLLTDIRAVLSLTSNPASWDVKDNGTVVEISFQSSAERDTILNAVAASQSHEASSSGSTPFSGVLSAVAIMATNAPATTTTAPAAPSSSCSFCPSTVTIIIICGGAAVLILIAVAIWWYRRKTLREIEEVHASYSEDKLSKLRLNAAGAPGSPVLVAPHHHHHAVVQRNPSQQPPVIRMHRAPPRPQVEDFDFDNL</sequence>
<keyword evidence="14" id="KW-0325">Glycoprotein</keyword>
<evidence type="ECO:0000256" key="5">
    <source>
        <dbReference type="ARBA" id="ARBA00022723"/>
    </source>
</evidence>
<keyword evidence="7 17" id="KW-0378">Hydrolase</keyword>
<evidence type="ECO:0000256" key="6">
    <source>
        <dbReference type="ARBA" id="ARBA00022729"/>
    </source>
</evidence>
<evidence type="ECO:0000256" key="14">
    <source>
        <dbReference type="ARBA" id="ARBA00023180"/>
    </source>
</evidence>
<dbReference type="OMA" id="DCEARHI"/>
<dbReference type="Proteomes" id="UP000051952">
    <property type="component" value="Unassembled WGS sequence"/>
</dbReference>
<comment type="catalytic activity">
    <reaction evidence="1">
        <text>Preference for hydrophobic residues at P1 and P1' and basic residues at P2' and P3'. A model nonapeptide is cleaved at -Ala-Tyr-|-Leu-Lys-Lys-.</text>
        <dbReference type="EC" id="3.4.24.36"/>
    </reaction>
</comment>
<dbReference type="PRINTS" id="PR00782">
    <property type="entry name" value="LSHMANOLYSIN"/>
</dbReference>
<dbReference type="Gene3D" id="3.90.132.10">
    <property type="entry name" value="Leishmanolysin , domain 2"/>
    <property type="match status" value="1"/>
</dbReference>
<keyword evidence="10 16" id="KW-0482">Metalloprotease</keyword>
<dbReference type="GO" id="GO:0005737">
    <property type="term" value="C:cytoplasm"/>
    <property type="evidence" value="ECO:0007669"/>
    <property type="project" value="TreeGrafter"/>
</dbReference>
<feature type="region of interest" description="Disordered" evidence="18">
    <location>
        <begin position="871"/>
        <end position="900"/>
    </location>
</feature>
<feature type="binding site" evidence="16">
    <location>
        <position position="249"/>
    </location>
    <ligand>
        <name>Zn(2+)</name>
        <dbReference type="ChEBI" id="CHEBI:29105"/>
        <note>catalytic</note>
    </ligand>
</feature>
<dbReference type="GO" id="GO:0046872">
    <property type="term" value="F:metal ion binding"/>
    <property type="evidence" value="ECO:0007669"/>
    <property type="project" value="UniProtKB-KW"/>
</dbReference>
<feature type="binding site" evidence="16">
    <location>
        <position position="316"/>
    </location>
    <ligand>
        <name>Zn(2+)</name>
        <dbReference type="ChEBI" id="CHEBI:29105"/>
        <note>catalytic</note>
    </ligand>
</feature>
<feature type="region of interest" description="Disordered" evidence="18">
    <location>
        <begin position="46"/>
        <end position="82"/>
    </location>
</feature>
<dbReference type="PANTHER" id="PTHR10942">
    <property type="entry name" value="LEISHMANOLYSIN-LIKE PEPTIDASE"/>
    <property type="match status" value="1"/>
</dbReference>
<feature type="compositionally biased region" description="Low complexity" evidence="18">
    <location>
        <begin position="673"/>
        <end position="683"/>
    </location>
</feature>
<feature type="region of interest" description="Disordered" evidence="18">
    <location>
        <begin position="663"/>
        <end position="683"/>
    </location>
</feature>
<feature type="signal peptide" evidence="17">
    <location>
        <begin position="1"/>
        <end position="24"/>
    </location>
</feature>
<keyword evidence="21" id="KW-1185">Reference proteome</keyword>
<dbReference type="OrthoDB" id="262619at2759"/>
<dbReference type="Gene3D" id="3.10.170.20">
    <property type="match status" value="1"/>
</dbReference>
<evidence type="ECO:0000313" key="21">
    <source>
        <dbReference type="Proteomes" id="UP000051952"/>
    </source>
</evidence>
<keyword evidence="5 16" id="KW-0479">Metal-binding</keyword>
<name>A0A0S4IN60_BODSA</name>
<keyword evidence="19" id="KW-1133">Transmembrane helix</keyword>
<dbReference type="EMBL" id="CYKH01000367">
    <property type="protein sequence ID" value="CUF60833.1"/>
    <property type="molecule type" value="Genomic_DNA"/>
</dbReference>
<evidence type="ECO:0000256" key="8">
    <source>
        <dbReference type="ARBA" id="ARBA00022833"/>
    </source>
</evidence>
<accession>A0A0S4IN60</accession>
<evidence type="ECO:0000256" key="18">
    <source>
        <dbReference type="SAM" id="MobiDB-lite"/>
    </source>
</evidence>
<evidence type="ECO:0000256" key="7">
    <source>
        <dbReference type="ARBA" id="ARBA00022801"/>
    </source>
</evidence>
<dbReference type="VEuPathDB" id="TriTrypDB:BSAL_64015"/>
<comment type="similarity">
    <text evidence="3 17">Belongs to the peptidase M8 family.</text>
</comment>
<feature type="chain" id="PRO_5023968109" description="Leishmanolysin-like peptidase" evidence="17">
    <location>
        <begin position="25"/>
        <end position="900"/>
    </location>
</feature>